<reference evidence="4" key="1">
    <citation type="submission" date="2021-03" db="EMBL/GenBank/DDBJ databases">
        <title>Draft genome sequence of rust myrtle Austropuccinia psidii MF-1, a brazilian biotype.</title>
        <authorList>
            <person name="Quecine M.C."/>
            <person name="Pachon D.M.R."/>
            <person name="Bonatelli M.L."/>
            <person name="Correr F.H."/>
            <person name="Franceschini L.M."/>
            <person name="Leite T.F."/>
            <person name="Margarido G.R.A."/>
            <person name="Almeida C.A."/>
            <person name="Ferrarezi J.A."/>
            <person name="Labate C.A."/>
        </authorList>
    </citation>
    <scope>NUCLEOTIDE SEQUENCE</scope>
    <source>
        <strain evidence="4">MF-1</strain>
    </source>
</reference>
<dbReference type="AlphaFoldDB" id="A0A9Q3BBR2"/>
<dbReference type="PANTHER" id="PTHR12811:SF0">
    <property type="entry name" value="VACUOLAR PROTEIN SORTING-ASSOCIATED PROTEIN 16 HOMOLOG"/>
    <property type="match status" value="1"/>
</dbReference>
<dbReference type="GO" id="GO:0006886">
    <property type="term" value="P:intracellular protein transport"/>
    <property type="evidence" value="ECO:0007669"/>
    <property type="project" value="InterPro"/>
</dbReference>
<comment type="caution">
    <text evidence="4">The sequence shown here is derived from an EMBL/GenBank/DDBJ whole genome shotgun (WGS) entry which is preliminary data.</text>
</comment>
<proteinExistence type="inferred from homology"/>
<keyword evidence="5" id="KW-1185">Reference proteome</keyword>
<dbReference type="GO" id="GO:0016197">
    <property type="term" value="P:endosomal transport"/>
    <property type="evidence" value="ECO:0007669"/>
    <property type="project" value="TreeGrafter"/>
</dbReference>
<name>A0A9Q3BBR2_9BASI</name>
<feature type="domain" description="Vps16 C-terminal" evidence="2">
    <location>
        <begin position="592"/>
        <end position="952"/>
    </location>
</feature>
<dbReference type="GO" id="GO:0005768">
    <property type="term" value="C:endosome"/>
    <property type="evidence" value="ECO:0007669"/>
    <property type="project" value="TreeGrafter"/>
</dbReference>
<dbReference type="InterPro" id="IPR006925">
    <property type="entry name" value="Vps16_C"/>
</dbReference>
<gene>
    <name evidence="4" type="ORF">O181_001908</name>
</gene>
<evidence type="ECO:0008006" key="6">
    <source>
        <dbReference type="Google" id="ProtNLM"/>
    </source>
</evidence>
<dbReference type="Pfam" id="PF04840">
    <property type="entry name" value="Vps16_C"/>
    <property type="match status" value="1"/>
</dbReference>
<evidence type="ECO:0000259" key="2">
    <source>
        <dbReference type="Pfam" id="PF04840"/>
    </source>
</evidence>
<dbReference type="GO" id="GO:0030897">
    <property type="term" value="C:HOPS complex"/>
    <property type="evidence" value="ECO:0007669"/>
    <property type="project" value="TreeGrafter"/>
</dbReference>
<comment type="similarity">
    <text evidence="1">Belongs to the VPS16 family.</text>
</comment>
<evidence type="ECO:0000313" key="5">
    <source>
        <dbReference type="Proteomes" id="UP000765509"/>
    </source>
</evidence>
<dbReference type="GO" id="GO:0003779">
    <property type="term" value="F:actin binding"/>
    <property type="evidence" value="ECO:0007669"/>
    <property type="project" value="TreeGrafter"/>
</dbReference>
<dbReference type="Pfam" id="PF04841">
    <property type="entry name" value="Vps16_N"/>
    <property type="match status" value="2"/>
</dbReference>
<evidence type="ECO:0000259" key="3">
    <source>
        <dbReference type="Pfam" id="PF04841"/>
    </source>
</evidence>
<feature type="domain" description="Vps16 N-terminal" evidence="3">
    <location>
        <begin position="8"/>
        <end position="198"/>
    </location>
</feature>
<dbReference type="InterPro" id="IPR016534">
    <property type="entry name" value="VPS16"/>
</dbReference>
<protein>
    <recommendedName>
        <fullName evidence="6">Vacuolar protein sorting-associated protein 16 homolog</fullName>
    </recommendedName>
</protein>
<dbReference type="Proteomes" id="UP000765509">
    <property type="component" value="Unassembled WGS sequence"/>
</dbReference>
<dbReference type="PIRSF" id="PIRSF007949">
    <property type="entry name" value="VPS16"/>
    <property type="match status" value="1"/>
</dbReference>
<sequence>MSLNLPPNSADWDALGDAFYRKQEIYRMAWDVADLSSYRVVGAPFSGPVAITFDTSQPIPILGPSSSIPSATRPRIHIYSCSGQILHTVLWDHPSNLISFGFTNSETLVTLSSAGFYRLYPISGNQSASGDLPVYTQHTLGSTTEEIGILDAIIWSDGMIVMRSDLTFLQVKGWPESNLWEPNDTSEILQSSLTNIDSSFNESRALTSLLGSETHQVFTPDQNRGKRESLDSGGLTEKPTAWALIPPYCSSTGVIQILASRQDSIIVIDPMDSTDQRLSAKGPFQRIVPSPNGKFLALLTGPLSPKPHIVWVVSSDFSRELSEFSLEEHLGEDFINDGPPTQMVWCGGDTVAVGWEKSLVMIGPFGASLRYVFSETIHLISEIDGIRILSSNMCEFLSKVAPCTNLIFKPGSTSPAAILFDAMDHFDKRSARVADEHIRNIKKSLGEAVTVCIQAAAREIEPRWQERLMRAAAFGKAFLDMYNPEPFVKMSKTLRVLNAVRNYKVGIPLTYEQYIAHPPAHLISRLTARSHYLLALRLTEFLNLSPSSVLRHWSHSLILNMSTADPSKPGGTTPASITRKIISKLKDRHGVSPADIAEIAWSLGKTKICVELLSHELRPTKQIPLLMNMDQGNEALDQAIISLDPDLIQTVLWQIRTRKPLAEFLSIMEKKEEAINTLRVWAKSGLDHNLMHPKDLALQATRMGPDWELFRDFCYQDDRRTESACLCLEESYLISCPPITYSPVVIPDWETFFAAKLNKIQNTIQFFSEDSSRIFEQRMMNESIKLLNFQKLLIFDVLRSFESGPNLNDHIKKNFLNTITKNNGLTLPSLNETMRQCIKLGFRKQADKLKVDFKVSEKRFWYLKMKVLIELRDWDELENWSGKKSPIGFEPFVNHLLMMGYNREALKFIKKCEAKNRIELYIKCGEWLIAGNECADRGETTKLIELRQRCPNPILASALSKLIEGLAA</sequence>
<dbReference type="InterPro" id="IPR006926">
    <property type="entry name" value="Vps16_N"/>
</dbReference>
<dbReference type="GO" id="GO:0042144">
    <property type="term" value="P:vacuole fusion, non-autophagic"/>
    <property type="evidence" value="ECO:0007669"/>
    <property type="project" value="TreeGrafter"/>
</dbReference>
<dbReference type="EMBL" id="AVOT02000301">
    <property type="protein sequence ID" value="MBW0462193.1"/>
    <property type="molecule type" value="Genomic_DNA"/>
</dbReference>
<accession>A0A9Q3BBR2</accession>
<organism evidence="4 5">
    <name type="scientific">Austropuccinia psidii MF-1</name>
    <dbReference type="NCBI Taxonomy" id="1389203"/>
    <lineage>
        <taxon>Eukaryota</taxon>
        <taxon>Fungi</taxon>
        <taxon>Dikarya</taxon>
        <taxon>Basidiomycota</taxon>
        <taxon>Pucciniomycotina</taxon>
        <taxon>Pucciniomycetes</taxon>
        <taxon>Pucciniales</taxon>
        <taxon>Sphaerophragmiaceae</taxon>
        <taxon>Austropuccinia</taxon>
    </lineage>
</organism>
<dbReference type="InterPro" id="IPR038132">
    <property type="entry name" value="Vps16_C_sf"/>
</dbReference>
<feature type="domain" description="Vps16 N-terminal" evidence="3">
    <location>
        <begin position="252"/>
        <end position="488"/>
    </location>
</feature>
<dbReference type="Gene3D" id="1.10.150.780">
    <property type="entry name" value="Vps16, C-terminal region"/>
    <property type="match status" value="1"/>
</dbReference>
<dbReference type="PANTHER" id="PTHR12811">
    <property type="entry name" value="VACUOLAR PROTEIN SORTING VPS16"/>
    <property type="match status" value="1"/>
</dbReference>
<evidence type="ECO:0000256" key="1">
    <source>
        <dbReference type="ARBA" id="ARBA00009250"/>
    </source>
</evidence>
<dbReference type="OrthoDB" id="1792at2759"/>
<evidence type="ECO:0000313" key="4">
    <source>
        <dbReference type="EMBL" id="MBW0462193.1"/>
    </source>
</evidence>